<dbReference type="Proteomes" id="UP000031518">
    <property type="component" value="Unassembled WGS sequence"/>
</dbReference>
<dbReference type="Gene3D" id="3.30.300.20">
    <property type="match status" value="1"/>
</dbReference>
<reference evidence="1 2" key="2">
    <citation type="submission" date="2015-01" db="EMBL/GenBank/DDBJ databases">
        <title>Complete genome sequence of Pyrinomonas methylaliphatogenes type strain K22T.</title>
        <authorList>
            <person name="Lee K.C.Y."/>
            <person name="Power J.F."/>
            <person name="Dunfield P.F."/>
            <person name="Morgan X.C."/>
            <person name="Huttenhower C."/>
            <person name="Stott M.B."/>
        </authorList>
    </citation>
    <scope>NUCLEOTIDE SEQUENCE [LARGE SCALE GENOMIC DNA]</scope>
    <source>
        <strain evidence="1 2">K22</strain>
    </source>
</reference>
<accession>A0A0B6WZ69</accession>
<dbReference type="InterPro" id="IPR003718">
    <property type="entry name" value="OsmC/Ohr_fam"/>
</dbReference>
<name>A0A0B6WZ69_9BACT</name>
<dbReference type="PANTHER" id="PTHR34352">
    <property type="entry name" value="PROTEIN YHFA"/>
    <property type="match status" value="1"/>
</dbReference>
<dbReference type="InterPro" id="IPR015946">
    <property type="entry name" value="KH_dom-like_a/b"/>
</dbReference>
<dbReference type="RefSeq" id="WP_041976844.1">
    <property type="nucleotide sequence ID" value="NZ_CBXV010000007.1"/>
</dbReference>
<dbReference type="InterPro" id="IPR036102">
    <property type="entry name" value="OsmC/Ohrsf"/>
</dbReference>
<dbReference type="STRING" id="454194.PYK22_02026"/>
<evidence type="ECO:0000313" key="2">
    <source>
        <dbReference type="Proteomes" id="UP000031518"/>
    </source>
</evidence>
<proteinExistence type="predicted"/>
<dbReference type="AlphaFoldDB" id="A0A0B6WZ69"/>
<dbReference type="SUPFAM" id="SSF82784">
    <property type="entry name" value="OsmC-like"/>
    <property type="match status" value="1"/>
</dbReference>
<gene>
    <name evidence="1" type="ORF">PYK22_02026</name>
</gene>
<keyword evidence="2" id="KW-1185">Reference proteome</keyword>
<dbReference type="EMBL" id="CBXV010000007">
    <property type="protein sequence ID" value="CDM66017.1"/>
    <property type="molecule type" value="Genomic_DNA"/>
</dbReference>
<reference evidence="1 2" key="1">
    <citation type="submission" date="2013-12" db="EMBL/GenBank/DDBJ databases">
        <authorList>
            <person name="Stott M."/>
        </authorList>
    </citation>
    <scope>NUCLEOTIDE SEQUENCE [LARGE SCALE GENOMIC DNA]</scope>
    <source>
        <strain evidence="1 2">K22</strain>
    </source>
</reference>
<evidence type="ECO:0000313" key="1">
    <source>
        <dbReference type="EMBL" id="CDM66017.1"/>
    </source>
</evidence>
<dbReference type="OrthoDB" id="9804010at2"/>
<organism evidence="1 2">
    <name type="scientific">Pyrinomonas methylaliphatogenes</name>
    <dbReference type="NCBI Taxonomy" id="454194"/>
    <lineage>
        <taxon>Bacteria</taxon>
        <taxon>Pseudomonadati</taxon>
        <taxon>Acidobacteriota</taxon>
        <taxon>Blastocatellia</taxon>
        <taxon>Blastocatellales</taxon>
        <taxon>Pyrinomonadaceae</taxon>
        <taxon>Pyrinomonas</taxon>
    </lineage>
</organism>
<dbReference type="PANTHER" id="PTHR34352:SF1">
    <property type="entry name" value="PROTEIN YHFA"/>
    <property type="match status" value="1"/>
</dbReference>
<sequence length="147" mass="16162">MSEGKDLVATVHFADHGFFIGITPSGHAQAIDTDGARHAAPSPMELLLIALGACTAVDVIGILRKKREQVTDYRVEVRGARRDEHPRHFTRMEVRHIIRGVNVSARAVEQAIELSENKYCSVAATLRPTVEIVSTYEIENESTAAEV</sequence>
<dbReference type="Pfam" id="PF02566">
    <property type="entry name" value="OsmC"/>
    <property type="match status" value="1"/>
</dbReference>
<protein>
    <submittedName>
        <fullName evidence="1">Predicted redox protein, regulator of disulfide bond formation</fullName>
    </submittedName>
</protein>